<proteinExistence type="predicted"/>
<reference evidence="2" key="1">
    <citation type="journal article" date="2014" name="Proc. Natl. Acad. Sci. U.S.A.">
        <title>Extensive sampling of basidiomycete genomes demonstrates inadequacy of the white-rot/brown-rot paradigm for wood decay fungi.</title>
        <authorList>
            <person name="Riley R."/>
            <person name="Salamov A.A."/>
            <person name="Brown D.W."/>
            <person name="Nagy L.G."/>
            <person name="Floudas D."/>
            <person name="Held B.W."/>
            <person name="Levasseur A."/>
            <person name="Lombard V."/>
            <person name="Morin E."/>
            <person name="Otillar R."/>
            <person name="Lindquist E.A."/>
            <person name="Sun H."/>
            <person name="LaButti K.M."/>
            <person name="Schmutz J."/>
            <person name="Jabbour D."/>
            <person name="Luo H."/>
            <person name="Baker S.E."/>
            <person name="Pisabarro A.G."/>
            <person name="Walton J.D."/>
            <person name="Blanchette R.A."/>
            <person name="Henrissat B."/>
            <person name="Martin F."/>
            <person name="Cullen D."/>
            <person name="Hibbett D.S."/>
            <person name="Grigoriev I.V."/>
        </authorList>
    </citation>
    <scope>NUCLEOTIDE SEQUENCE [LARGE SCALE GENOMIC DNA]</scope>
    <source>
        <strain evidence="2">CBS 339.88</strain>
    </source>
</reference>
<evidence type="ECO:0000313" key="2">
    <source>
        <dbReference type="Proteomes" id="UP000027222"/>
    </source>
</evidence>
<dbReference type="AlphaFoldDB" id="A0A067S2I3"/>
<evidence type="ECO:0000313" key="1">
    <source>
        <dbReference type="EMBL" id="KDR65015.1"/>
    </source>
</evidence>
<accession>A0A067S2I3</accession>
<protein>
    <submittedName>
        <fullName evidence="1">Uncharacterized protein</fullName>
    </submittedName>
</protein>
<dbReference type="HOGENOM" id="CLU_120286_0_0_1"/>
<dbReference type="STRING" id="685588.A0A067S2I3"/>
<name>A0A067S2I3_GALM3</name>
<keyword evidence="2" id="KW-1185">Reference proteome</keyword>
<dbReference type="Proteomes" id="UP000027222">
    <property type="component" value="Unassembled WGS sequence"/>
</dbReference>
<gene>
    <name evidence="1" type="ORF">GALMADRAFT_82397</name>
</gene>
<dbReference type="EMBL" id="KL142584">
    <property type="protein sequence ID" value="KDR65015.1"/>
    <property type="molecule type" value="Genomic_DNA"/>
</dbReference>
<dbReference type="OrthoDB" id="3203159at2759"/>
<organism evidence="1 2">
    <name type="scientific">Galerina marginata (strain CBS 339.88)</name>
    <dbReference type="NCBI Taxonomy" id="685588"/>
    <lineage>
        <taxon>Eukaryota</taxon>
        <taxon>Fungi</taxon>
        <taxon>Dikarya</taxon>
        <taxon>Basidiomycota</taxon>
        <taxon>Agaricomycotina</taxon>
        <taxon>Agaricomycetes</taxon>
        <taxon>Agaricomycetidae</taxon>
        <taxon>Agaricales</taxon>
        <taxon>Agaricineae</taxon>
        <taxon>Strophariaceae</taxon>
        <taxon>Galerina</taxon>
    </lineage>
</organism>
<sequence length="183" mass="21148">MYSEETPSEYYIRKSDLLNTVYTLDDSEIILEVMEGAPANWNTILTTQLYLTVVEFQAAIRFHEDTLMRLDGHIKRDLSNALPRDQNTYSPKAYSVGEYFGMPAPKFPRDDANVSNKEFTPEEKGARPCRHCGSEKHWDDECKYSYKAKKSMRSLLVNPSSEQINAQAAYEDLYFGLRSEDEF</sequence>